<gene>
    <name evidence="4" type="ORF">PPNO1_LOCUS3408</name>
</gene>
<dbReference type="SUPFAM" id="SSF48403">
    <property type="entry name" value="Ankyrin repeat"/>
    <property type="match status" value="1"/>
</dbReference>
<keyword evidence="2 3" id="KW-0040">ANK repeat</keyword>
<evidence type="ECO:0000256" key="1">
    <source>
        <dbReference type="ARBA" id="ARBA00022737"/>
    </source>
</evidence>
<dbReference type="Proteomes" id="UP000838763">
    <property type="component" value="Unassembled WGS sequence"/>
</dbReference>
<dbReference type="InterPro" id="IPR002110">
    <property type="entry name" value="Ankyrin_rpt"/>
</dbReference>
<dbReference type="PROSITE" id="PS50297">
    <property type="entry name" value="ANK_REP_REGION"/>
    <property type="match status" value="2"/>
</dbReference>
<dbReference type="OrthoDB" id="539213at2759"/>
<dbReference type="InterPro" id="IPR036770">
    <property type="entry name" value="Ankyrin_rpt-contain_sf"/>
</dbReference>
<feature type="repeat" description="ANK" evidence="3">
    <location>
        <begin position="72"/>
        <end position="105"/>
    </location>
</feature>
<dbReference type="SMART" id="SM00248">
    <property type="entry name" value="ANK"/>
    <property type="match status" value="2"/>
</dbReference>
<dbReference type="PANTHER" id="PTHR24201">
    <property type="entry name" value="ANK_REP_REGION DOMAIN-CONTAINING PROTEIN"/>
    <property type="match status" value="1"/>
</dbReference>
<comment type="caution">
    <text evidence="4">The sequence shown here is derived from an EMBL/GenBank/DDBJ whole genome shotgun (WGS) entry which is preliminary data.</text>
</comment>
<keyword evidence="5" id="KW-1185">Reference proteome</keyword>
<evidence type="ECO:0000313" key="5">
    <source>
        <dbReference type="Proteomes" id="UP000838763"/>
    </source>
</evidence>
<name>A0A9P1H0E7_9PEZI</name>
<dbReference type="Gene3D" id="1.25.40.20">
    <property type="entry name" value="Ankyrin repeat-containing domain"/>
    <property type="match status" value="1"/>
</dbReference>
<organism evidence="4 5">
    <name type="scientific">Parascedosporium putredinis</name>
    <dbReference type="NCBI Taxonomy" id="1442378"/>
    <lineage>
        <taxon>Eukaryota</taxon>
        <taxon>Fungi</taxon>
        <taxon>Dikarya</taxon>
        <taxon>Ascomycota</taxon>
        <taxon>Pezizomycotina</taxon>
        <taxon>Sordariomycetes</taxon>
        <taxon>Hypocreomycetidae</taxon>
        <taxon>Microascales</taxon>
        <taxon>Microascaceae</taxon>
        <taxon>Parascedosporium</taxon>
    </lineage>
</organism>
<dbReference type="Pfam" id="PF12796">
    <property type="entry name" value="Ank_2"/>
    <property type="match status" value="1"/>
</dbReference>
<dbReference type="EMBL" id="CALLCH030000009">
    <property type="protein sequence ID" value="CAI4213664.1"/>
    <property type="molecule type" value="Genomic_DNA"/>
</dbReference>
<sequence length="107" mass="11725">MLKDTEFLLHQASRLGDVSRAEEILQLSPQQAFVQDCDGRLPIHWAASSNSVDVVRLLVGLSGFDPDTQDASGWSPLMIAANVLNSDQIMSLLLAKGADINQQSRQY</sequence>
<dbReference type="PROSITE" id="PS50088">
    <property type="entry name" value="ANK_REPEAT"/>
    <property type="match status" value="2"/>
</dbReference>
<proteinExistence type="predicted"/>
<dbReference type="AlphaFoldDB" id="A0A9P1H0E7"/>
<protein>
    <submittedName>
        <fullName evidence="4">Uncharacterized protein</fullName>
    </submittedName>
</protein>
<evidence type="ECO:0000256" key="2">
    <source>
        <dbReference type="ARBA" id="ARBA00023043"/>
    </source>
</evidence>
<feature type="repeat" description="ANK" evidence="3">
    <location>
        <begin position="38"/>
        <end position="59"/>
    </location>
</feature>
<dbReference type="InterPro" id="IPR050776">
    <property type="entry name" value="Ank_Repeat/CDKN_Inhibitor"/>
</dbReference>
<dbReference type="PRINTS" id="PR01415">
    <property type="entry name" value="ANKYRIN"/>
</dbReference>
<dbReference type="PANTHER" id="PTHR24201:SF15">
    <property type="entry name" value="ANKYRIN REPEAT DOMAIN-CONTAINING PROTEIN 66"/>
    <property type="match status" value="1"/>
</dbReference>
<reference evidence="4" key="1">
    <citation type="submission" date="2022-11" db="EMBL/GenBank/DDBJ databases">
        <authorList>
            <person name="Scott C."/>
            <person name="Bruce N."/>
        </authorList>
    </citation>
    <scope>NUCLEOTIDE SEQUENCE</scope>
</reference>
<evidence type="ECO:0000313" key="4">
    <source>
        <dbReference type="EMBL" id="CAI4213664.1"/>
    </source>
</evidence>
<accession>A0A9P1H0E7</accession>
<evidence type="ECO:0000256" key="3">
    <source>
        <dbReference type="PROSITE-ProRule" id="PRU00023"/>
    </source>
</evidence>
<keyword evidence="1" id="KW-0677">Repeat</keyword>